<dbReference type="InterPro" id="IPR044068">
    <property type="entry name" value="CB"/>
</dbReference>
<dbReference type="Pfam" id="PF00589">
    <property type="entry name" value="Phage_integrase"/>
    <property type="match status" value="1"/>
</dbReference>
<feature type="non-terminal residue" evidence="8">
    <location>
        <position position="1"/>
    </location>
</feature>
<dbReference type="InterPro" id="IPR038488">
    <property type="entry name" value="Integrase_DNA-bd_sf"/>
</dbReference>
<dbReference type="PROSITE" id="PS51898">
    <property type="entry name" value="TYR_RECOMBINASE"/>
    <property type="match status" value="1"/>
</dbReference>
<dbReference type="InterPro" id="IPR010998">
    <property type="entry name" value="Integrase_recombinase_N"/>
</dbReference>
<keyword evidence="3 5" id="KW-0238">DNA-binding</keyword>
<name>A0A2S9SZE4_9BACT</name>
<accession>A0A2S9SZE4</accession>
<dbReference type="EMBL" id="NXGE01000017">
    <property type="protein sequence ID" value="PRM91941.1"/>
    <property type="molecule type" value="Genomic_DNA"/>
</dbReference>
<evidence type="ECO:0000256" key="2">
    <source>
        <dbReference type="ARBA" id="ARBA00022908"/>
    </source>
</evidence>
<dbReference type="InterPro" id="IPR013762">
    <property type="entry name" value="Integrase-like_cat_sf"/>
</dbReference>
<evidence type="ECO:0000256" key="5">
    <source>
        <dbReference type="PROSITE-ProRule" id="PRU01248"/>
    </source>
</evidence>
<keyword evidence="4" id="KW-0233">DNA recombination</keyword>
<evidence type="ECO:0000256" key="3">
    <source>
        <dbReference type="ARBA" id="ARBA00023125"/>
    </source>
</evidence>
<comment type="caution">
    <text evidence="8">The sequence shown here is derived from an EMBL/GenBank/DDBJ whole genome shotgun (WGS) entry which is preliminary data.</text>
</comment>
<gene>
    <name evidence="8" type="ORF">CJ673_11130</name>
</gene>
<dbReference type="InterPro" id="IPR002104">
    <property type="entry name" value="Integrase_catalytic"/>
</dbReference>
<evidence type="ECO:0000313" key="9">
    <source>
        <dbReference type="Proteomes" id="UP000238281"/>
    </source>
</evidence>
<reference evidence="8 9" key="1">
    <citation type="submission" date="2017-09" db="EMBL/GenBank/DDBJ databases">
        <title>Reassesment of A. cryaerophilus.</title>
        <authorList>
            <person name="Perez-Cataluna A."/>
            <person name="Collado L."/>
            <person name="Salgado O."/>
            <person name="Lefinanco V."/>
            <person name="Figueras M.J."/>
        </authorList>
    </citation>
    <scope>NUCLEOTIDE SEQUENCE [LARGE SCALE GENOMIC DNA]</scope>
    <source>
        <strain evidence="8 9">LMG 10210</strain>
    </source>
</reference>
<evidence type="ECO:0000259" key="7">
    <source>
        <dbReference type="PROSITE" id="PS51900"/>
    </source>
</evidence>
<dbReference type="InterPro" id="IPR004107">
    <property type="entry name" value="Integrase_SAM-like_N"/>
</dbReference>
<dbReference type="InterPro" id="IPR011010">
    <property type="entry name" value="DNA_brk_join_enz"/>
</dbReference>
<dbReference type="Gene3D" id="1.10.150.130">
    <property type="match status" value="1"/>
</dbReference>
<dbReference type="PROSITE" id="PS51900">
    <property type="entry name" value="CB"/>
    <property type="match status" value="1"/>
</dbReference>
<dbReference type="GO" id="GO:0015074">
    <property type="term" value="P:DNA integration"/>
    <property type="evidence" value="ECO:0007669"/>
    <property type="project" value="UniProtKB-KW"/>
</dbReference>
<dbReference type="Pfam" id="PF14659">
    <property type="entry name" value="Phage_int_SAM_3"/>
    <property type="match status" value="1"/>
</dbReference>
<sequence>KSKVQYFDSELTGFMIEVKNTGSKTYYYRYRENASQKMIRIGTTTELNFQQAKEKYLELKENQTNPQKHSPQKEKPLITFGEFYDTYYLPYIQTHIKSYETNISIFKNHILPDLKDTPMLNLKKIDVMSLHSNMLHKKNLAPATANKLLIFLNSAYNLANTYELLDDYNPCRGVKEYELNNQRQLFLSKAQAKRLLSEVEISPNIHLKYIIPMLLLTGARKREVLDATWSDFDTLNNLWTIPITKNGKKRILPITPPLLELLESIPKQSKYLFASPKTKKPYVSIFNSWNTARIKANLPEVRIHDLRHTYASALVNAKCSLYEVQMLLGHSTAKMTQRYAHLSNESLMKAASNAGRLLK</sequence>
<dbReference type="Proteomes" id="UP000238281">
    <property type="component" value="Unassembled WGS sequence"/>
</dbReference>
<feature type="domain" description="Core-binding (CB)" evidence="7">
    <location>
        <begin position="78"/>
        <end position="160"/>
    </location>
</feature>
<dbReference type="InterPro" id="IPR050808">
    <property type="entry name" value="Phage_Integrase"/>
</dbReference>
<dbReference type="CDD" id="cd00796">
    <property type="entry name" value="INT_Rci_Hp1_C"/>
    <property type="match status" value="1"/>
</dbReference>
<organism evidence="8 9">
    <name type="scientific">Aliarcobacter cryaerophilus</name>
    <dbReference type="NCBI Taxonomy" id="28198"/>
    <lineage>
        <taxon>Bacteria</taxon>
        <taxon>Pseudomonadati</taxon>
        <taxon>Campylobacterota</taxon>
        <taxon>Epsilonproteobacteria</taxon>
        <taxon>Campylobacterales</taxon>
        <taxon>Arcobacteraceae</taxon>
        <taxon>Aliarcobacter</taxon>
    </lineage>
</organism>
<dbReference type="PANTHER" id="PTHR30629">
    <property type="entry name" value="PROPHAGE INTEGRASE"/>
    <property type="match status" value="1"/>
</dbReference>
<dbReference type="PANTHER" id="PTHR30629:SF2">
    <property type="entry name" value="PROPHAGE INTEGRASE INTS-RELATED"/>
    <property type="match status" value="1"/>
</dbReference>
<dbReference type="Gene3D" id="1.10.443.10">
    <property type="entry name" value="Intergrase catalytic core"/>
    <property type="match status" value="1"/>
</dbReference>
<evidence type="ECO:0000259" key="6">
    <source>
        <dbReference type="PROSITE" id="PS51898"/>
    </source>
</evidence>
<dbReference type="Gene3D" id="3.30.160.390">
    <property type="entry name" value="Integrase, DNA-binding domain"/>
    <property type="match status" value="1"/>
</dbReference>
<dbReference type="GO" id="GO:0006310">
    <property type="term" value="P:DNA recombination"/>
    <property type="evidence" value="ECO:0007669"/>
    <property type="project" value="UniProtKB-KW"/>
</dbReference>
<dbReference type="Pfam" id="PF13356">
    <property type="entry name" value="Arm-DNA-bind_3"/>
    <property type="match status" value="1"/>
</dbReference>
<dbReference type="AlphaFoldDB" id="A0A2S9SZE4"/>
<keyword evidence="2" id="KW-0229">DNA integration</keyword>
<dbReference type="GO" id="GO:0003677">
    <property type="term" value="F:DNA binding"/>
    <property type="evidence" value="ECO:0007669"/>
    <property type="project" value="UniProtKB-UniRule"/>
</dbReference>
<dbReference type="InterPro" id="IPR025166">
    <property type="entry name" value="Integrase_DNA_bind_dom"/>
</dbReference>
<dbReference type="SUPFAM" id="SSF56349">
    <property type="entry name" value="DNA breaking-rejoining enzymes"/>
    <property type="match status" value="1"/>
</dbReference>
<feature type="domain" description="Tyr recombinase" evidence="6">
    <location>
        <begin position="182"/>
        <end position="352"/>
    </location>
</feature>
<proteinExistence type="inferred from homology"/>
<evidence type="ECO:0000313" key="8">
    <source>
        <dbReference type="EMBL" id="PRM91941.1"/>
    </source>
</evidence>
<evidence type="ECO:0000256" key="4">
    <source>
        <dbReference type="ARBA" id="ARBA00023172"/>
    </source>
</evidence>
<dbReference type="RefSeq" id="WP_105916225.1">
    <property type="nucleotide sequence ID" value="NZ_NXGE01000017.1"/>
</dbReference>
<protein>
    <submittedName>
        <fullName evidence="8">Integrase</fullName>
    </submittedName>
</protein>
<evidence type="ECO:0000256" key="1">
    <source>
        <dbReference type="ARBA" id="ARBA00008857"/>
    </source>
</evidence>
<comment type="similarity">
    <text evidence="1">Belongs to the 'phage' integrase family.</text>
</comment>